<organism evidence="2">
    <name type="scientific">Oryza punctata</name>
    <name type="common">Red rice</name>
    <dbReference type="NCBI Taxonomy" id="4537"/>
    <lineage>
        <taxon>Eukaryota</taxon>
        <taxon>Viridiplantae</taxon>
        <taxon>Streptophyta</taxon>
        <taxon>Embryophyta</taxon>
        <taxon>Tracheophyta</taxon>
        <taxon>Spermatophyta</taxon>
        <taxon>Magnoliopsida</taxon>
        <taxon>Liliopsida</taxon>
        <taxon>Poales</taxon>
        <taxon>Poaceae</taxon>
        <taxon>BOP clade</taxon>
        <taxon>Oryzoideae</taxon>
        <taxon>Oryzeae</taxon>
        <taxon>Oryzinae</taxon>
        <taxon>Oryza</taxon>
    </lineage>
</organism>
<proteinExistence type="predicted"/>
<feature type="region of interest" description="Disordered" evidence="1">
    <location>
        <begin position="114"/>
        <end position="149"/>
    </location>
</feature>
<dbReference type="Proteomes" id="UP000026962">
    <property type="component" value="Chromosome 1"/>
</dbReference>
<sequence>MCTCKRIYEIYDTDSTLPSIVRKPVQGTRAVYNCHTSSLLHETSEMRDHHTTRSFQIPEMPHPTESYGCSATTKVQELPGAATSFPRQETISARKAMNTAKQCRISFQAHHSSAATAAEGKHTSFLPSTNSATRHPIRSLPSKTLPSNGATPLRLLLARAGLLAGHLHMPPCHRTLPCLARRRWRGFSEEEPDGDVWP</sequence>
<evidence type="ECO:0000313" key="3">
    <source>
        <dbReference type="Proteomes" id="UP000026962"/>
    </source>
</evidence>
<reference evidence="2" key="2">
    <citation type="submission" date="2018-05" db="EMBL/GenBank/DDBJ databases">
        <title>OpunRS2 (Oryza punctata Reference Sequence Version 2).</title>
        <authorList>
            <person name="Zhang J."/>
            <person name="Kudrna D."/>
            <person name="Lee S."/>
            <person name="Talag J."/>
            <person name="Welchert J."/>
            <person name="Wing R.A."/>
        </authorList>
    </citation>
    <scope>NUCLEOTIDE SEQUENCE [LARGE SCALE GENOMIC DNA]</scope>
</reference>
<accession>A0A0E0JSM9</accession>
<dbReference type="Gramene" id="OPUNC01G40310.1">
    <property type="protein sequence ID" value="OPUNC01G40310.1"/>
    <property type="gene ID" value="OPUNC01G40310"/>
</dbReference>
<protein>
    <submittedName>
        <fullName evidence="2">Uncharacterized protein</fullName>
    </submittedName>
</protein>
<evidence type="ECO:0000256" key="1">
    <source>
        <dbReference type="SAM" id="MobiDB-lite"/>
    </source>
</evidence>
<dbReference type="AlphaFoldDB" id="A0A0E0JSM9"/>
<dbReference type="EnsemblPlants" id="OPUNC01G40310.1">
    <property type="protein sequence ID" value="OPUNC01G40310.1"/>
    <property type="gene ID" value="OPUNC01G40310"/>
</dbReference>
<keyword evidence="3" id="KW-1185">Reference proteome</keyword>
<reference evidence="2" key="1">
    <citation type="submission" date="2015-04" db="UniProtKB">
        <authorList>
            <consortium name="EnsemblPlants"/>
        </authorList>
    </citation>
    <scope>IDENTIFICATION</scope>
</reference>
<evidence type="ECO:0000313" key="2">
    <source>
        <dbReference type="EnsemblPlants" id="OPUNC01G40310.1"/>
    </source>
</evidence>
<name>A0A0E0JSM9_ORYPU</name>
<dbReference type="HOGENOM" id="CLU_1380070_0_0_1"/>